<feature type="domain" description="4Fe-4S ferredoxin-type" evidence="5">
    <location>
        <begin position="6"/>
        <end position="35"/>
    </location>
</feature>
<dbReference type="Gene3D" id="3.30.70.20">
    <property type="match status" value="1"/>
</dbReference>
<evidence type="ECO:0000256" key="2">
    <source>
        <dbReference type="ARBA" id="ARBA00022723"/>
    </source>
</evidence>
<organism evidence="6 7">
    <name type="scientific">Pelotomaculum thermopropionicum (strain DSM 13744 / JCM 10971 / SI)</name>
    <dbReference type="NCBI Taxonomy" id="370438"/>
    <lineage>
        <taxon>Bacteria</taxon>
        <taxon>Bacillati</taxon>
        <taxon>Bacillota</taxon>
        <taxon>Clostridia</taxon>
        <taxon>Eubacteriales</taxon>
        <taxon>Desulfotomaculaceae</taxon>
        <taxon>Pelotomaculum</taxon>
    </lineage>
</organism>
<keyword evidence="2" id="KW-0479">Metal-binding</keyword>
<evidence type="ECO:0000313" key="7">
    <source>
        <dbReference type="Proteomes" id="UP000006556"/>
    </source>
</evidence>
<dbReference type="GO" id="GO:0046872">
    <property type="term" value="F:metal ion binding"/>
    <property type="evidence" value="ECO:0007669"/>
    <property type="project" value="UniProtKB-KW"/>
</dbReference>
<dbReference type="SUPFAM" id="SSF54862">
    <property type="entry name" value="4Fe-4S ferredoxins"/>
    <property type="match status" value="1"/>
</dbReference>
<dbReference type="STRING" id="370438.PTH_2706"/>
<protein>
    <recommendedName>
        <fullName evidence="5">4Fe-4S ferredoxin-type domain-containing protein</fullName>
    </recommendedName>
</protein>
<keyword evidence="7" id="KW-1185">Reference proteome</keyword>
<evidence type="ECO:0000259" key="5">
    <source>
        <dbReference type="PROSITE" id="PS51379"/>
    </source>
</evidence>
<evidence type="ECO:0000313" key="6">
    <source>
        <dbReference type="EMBL" id="BAF60887.1"/>
    </source>
</evidence>
<dbReference type="InterPro" id="IPR017896">
    <property type="entry name" value="4Fe4S_Fe-S-bd"/>
</dbReference>
<dbReference type="PANTHER" id="PTHR43687:SF1">
    <property type="entry name" value="FERREDOXIN III"/>
    <property type="match status" value="1"/>
</dbReference>
<evidence type="ECO:0000256" key="1">
    <source>
        <dbReference type="ARBA" id="ARBA00022485"/>
    </source>
</evidence>
<dbReference type="AlphaFoldDB" id="A5CYQ3"/>
<dbReference type="InterPro" id="IPR050572">
    <property type="entry name" value="Fe-S_Ferredoxin"/>
</dbReference>
<dbReference type="GO" id="GO:0051539">
    <property type="term" value="F:4 iron, 4 sulfur cluster binding"/>
    <property type="evidence" value="ECO:0007669"/>
    <property type="project" value="UniProtKB-KW"/>
</dbReference>
<dbReference type="PROSITE" id="PS51379">
    <property type="entry name" value="4FE4S_FER_2"/>
    <property type="match status" value="2"/>
</dbReference>
<dbReference type="EMBL" id="AP009389">
    <property type="protein sequence ID" value="BAF60887.1"/>
    <property type="molecule type" value="Genomic_DNA"/>
</dbReference>
<keyword evidence="1" id="KW-0004">4Fe-4S</keyword>
<dbReference type="InterPro" id="IPR017900">
    <property type="entry name" value="4Fe4S_Fe_S_CS"/>
</dbReference>
<dbReference type="Proteomes" id="UP000006556">
    <property type="component" value="Chromosome"/>
</dbReference>
<evidence type="ECO:0000256" key="3">
    <source>
        <dbReference type="ARBA" id="ARBA00023004"/>
    </source>
</evidence>
<evidence type="ECO:0000256" key="4">
    <source>
        <dbReference type="ARBA" id="ARBA00023014"/>
    </source>
</evidence>
<accession>A5CYQ3</accession>
<name>A5CYQ3_PELTS</name>
<keyword evidence="4" id="KW-0411">Iron-sulfur</keyword>
<dbReference type="eggNOG" id="COG1146">
    <property type="taxonomic scope" value="Bacteria"/>
</dbReference>
<dbReference type="PANTHER" id="PTHR43687">
    <property type="entry name" value="ADENYLYLSULFATE REDUCTASE, BETA SUBUNIT"/>
    <property type="match status" value="1"/>
</dbReference>
<dbReference type="KEGG" id="pth:PTH_2706"/>
<feature type="domain" description="4Fe-4S ferredoxin-type" evidence="5">
    <location>
        <begin position="39"/>
        <end position="69"/>
    </location>
</feature>
<sequence length="141" mass="15594">MGKATDHILINTKNCNACGKCIEACPKEVLGKVNIIFHKHAHVDKAEQCIGCLKCVKACPQNAIISRRGLEKAVISSAISDHRHRRSHRHDHRTVIMPSISPRHTLLFNILTIGQPGNDFQLKGTIISQLYWLAGGAICKI</sequence>
<dbReference type="Pfam" id="PF13237">
    <property type="entry name" value="Fer4_10"/>
    <property type="match status" value="1"/>
</dbReference>
<dbReference type="HOGENOM" id="CLU_1823536_0_0_9"/>
<keyword evidence="3" id="KW-0408">Iron</keyword>
<gene>
    <name evidence="6" type="ordered locus">PTH_2706</name>
</gene>
<reference evidence="7" key="1">
    <citation type="journal article" date="2008" name="Genome Res.">
        <title>The genome of Pelotomaculum thermopropionicum reveals niche-associated evolution in anaerobic microbiota.</title>
        <authorList>
            <person name="Kosaka T."/>
            <person name="Kato S."/>
            <person name="Shimoyama T."/>
            <person name="Ishii S."/>
            <person name="Abe T."/>
            <person name="Watanabe K."/>
        </authorList>
    </citation>
    <scope>NUCLEOTIDE SEQUENCE [LARGE SCALE GENOMIC DNA]</scope>
    <source>
        <strain evidence="7">DSM 13744 / JCM 10971 / SI</strain>
    </source>
</reference>
<dbReference type="PROSITE" id="PS00198">
    <property type="entry name" value="4FE4S_FER_1"/>
    <property type="match status" value="1"/>
</dbReference>
<proteinExistence type="predicted"/>